<comment type="caution">
    <text evidence="1">The sequence shown here is derived from an EMBL/GenBank/DDBJ whole genome shotgun (WGS) entry which is preliminary data.</text>
</comment>
<accession>A0A9X2INZ2</accession>
<gene>
    <name evidence="1" type="ORF">M3202_09350</name>
</gene>
<protein>
    <submittedName>
        <fullName evidence="1">Uncharacterized protein</fullName>
    </submittedName>
</protein>
<evidence type="ECO:0000313" key="2">
    <source>
        <dbReference type="Proteomes" id="UP001139179"/>
    </source>
</evidence>
<dbReference type="InterPro" id="IPR027417">
    <property type="entry name" value="P-loop_NTPase"/>
</dbReference>
<dbReference type="EMBL" id="JAMBOL010000006">
    <property type="protein sequence ID" value="MCM3714291.1"/>
    <property type="molecule type" value="Genomic_DNA"/>
</dbReference>
<evidence type="ECO:0000313" key="1">
    <source>
        <dbReference type="EMBL" id="MCM3714291.1"/>
    </source>
</evidence>
<dbReference type="RefSeq" id="WP_251223082.1">
    <property type="nucleotide sequence ID" value="NZ_JAMBOL010000006.1"/>
</dbReference>
<dbReference type="SUPFAM" id="SSF52540">
    <property type="entry name" value="P-loop containing nucleoside triphosphate hydrolases"/>
    <property type="match status" value="1"/>
</dbReference>
<organism evidence="1 2">
    <name type="scientific">Halalkalibacter oceani</name>
    <dbReference type="NCBI Taxonomy" id="1653776"/>
    <lineage>
        <taxon>Bacteria</taxon>
        <taxon>Bacillati</taxon>
        <taxon>Bacillota</taxon>
        <taxon>Bacilli</taxon>
        <taxon>Bacillales</taxon>
        <taxon>Bacillaceae</taxon>
        <taxon>Halalkalibacter</taxon>
    </lineage>
</organism>
<dbReference type="AlphaFoldDB" id="A0A9X2INZ2"/>
<keyword evidence="2" id="KW-1185">Reference proteome</keyword>
<proteinExistence type="predicted"/>
<reference evidence="1" key="1">
    <citation type="submission" date="2022-05" db="EMBL/GenBank/DDBJ databases">
        <title>Comparative Genomics of Spacecraft Associated Microbes.</title>
        <authorList>
            <person name="Tran M.T."/>
            <person name="Wright A."/>
            <person name="Seuylemezian A."/>
            <person name="Eisen J."/>
            <person name="Coil D."/>
        </authorList>
    </citation>
    <scope>NUCLEOTIDE SEQUENCE</scope>
    <source>
        <strain evidence="1">214.1.1</strain>
    </source>
</reference>
<dbReference type="Proteomes" id="UP001139179">
    <property type="component" value="Unassembled WGS sequence"/>
</dbReference>
<sequence length="270" mass="30566">MEIYALYGKSGTGKSTSALSFAYSHGITTIIDDGLLIHNGRKAAGTSAKYEKTYITAVKRAIFFYDDHAGEVQEALRSLAIDKLLLIGTSKKMVNRIADQLELGTIDHYFAVEDVRSSKEIKMALYTRQMQEKHVIPLPYKEVEQNIFKRIMQKGKKIFFQQKKLIGETTIIQPNFQDGMIHIDDQVFKQIISKSCESLEVVKKCSQVDIHIEHLPCIKVHLILHYSAVKPLRGTIAAIQQAIFNDFLFHFQIEPATIDVHIKQLDVAGS</sequence>
<name>A0A9X2INZ2_9BACI</name>